<dbReference type="EMBL" id="AMCI01009085">
    <property type="protein sequence ID" value="EJW90042.1"/>
    <property type="molecule type" value="Genomic_DNA"/>
</dbReference>
<name>J9FKC8_9ZZZZ</name>
<feature type="non-terminal residue" evidence="1">
    <location>
        <position position="1"/>
    </location>
</feature>
<feature type="non-terminal residue" evidence="1">
    <location>
        <position position="100"/>
    </location>
</feature>
<proteinExistence type="predicted"/>
<gene>
    <name evidence="1" type="ORF">EVA_21851</name>
</gene>
<dbReference type="AlphaFoldDB" id="J9FKC8"/>
<evidence type="ECO:0000313" key="1">
    <source>
        <dbReference type="EMBL" id="EJW90042.1"/>
    </source>
</evidence>
<organism evidence="1">
    <name type="scientific">gut metagenome</name>
    <dbReference type="NCBI Taxonomy" id="749906"/>
    <lineage>
        <taxon>unclassified sequences</taxon>
        <taxon>metagenomes</taxon>
        <taxon>organismal metagenomes</taxon>
    </lineage>
</organism>
<comment type="caution">
    <text evidence="1">The sequence shown here is derived from an EMBL/GenBank/DDBJ whole genome shotgun (WGS) entry which is preliminary data.</text>
</comment>
<sequence length="100" mass="10931">LAAMAAFSVLLLLTRSTAIAAVGMAVAAASTLVLVSIPLALLETEASRPWKMDEVGGLFRHCLPLFSALFLFNLIESMPKFVMEGMLPYDNQLYFNALFF</sequence>
<accession>J9FKC8</accession>
<protein>
    <submittedName>
        <fullName evidence="1">Uncharacterized protein</fullName>
    </submittedName>
</protein>
<reference evidence="1" key="1">
    <citation type="journal article" date="2012" name="PLoS ONE">
        <title>Gene sets for utilization of primary and secondary nutrition supplies in the distal gut of endangered iberian lynx.</title>
        <authorList>
            <person name="Alcaide M."/>
            <person name="Messina E."/>
            <person name="Richter M."/>
            <person name="Bargiela R."/>
            <person name="Peplies J."/>
            <person name="Huws S.A."/>
            <person name="Newbold C.J."/>
            <person name="Golyshin P.N."/>
            <person name="Simon M.A."/>
            <person name="Lopez G."/>
            <person name="Yakimov M.M."/>
            <person name="Ferrer M."/>
        </authorList>
    </citation>
    <scope>NUCLEOTIDE SEQUENCE</scope>
</reference>